<name>A0A067N7U8_PLEO1</name>
<proteinExistence type="predicted"/>
<dbReference type="VEuPathDB" id="FungiDB:PLEOSDRAFT_1090708"/>
<protein>
    <submittedName>
        <fullName evidence="1">Uncharacterized protein</fullName>
    </submittedName>
</protein>
<organism evidence="1 2">
    <name type="scientific">Pleurotus ostreatus (strain PC15)</name>
    <name type="common">Oyster mushroom</name>
    <dbReference type="NCBI Taxonomy" id="1137138"/>
    <lineage>
        <taxon>Eukaryota</taxon>
        <taxon>Fungi</taxon>
        <taxon>Dikarya</taxon>
        <taxon>Basidiomycota</taxon>
        <taxon>Agaricomycotina</taxon>
        <taxon>Agaricomycetes</taxon>
        <taxon>Agaricomycetidae</taxon>
        <taxon>Agaricales</taxon>
        <taxon>Pleurotineae</taxon>
        <taxon>Pleurotaceae</taxon>
        <taxon>Pleurotus</taxon>
    </lineage>
</organism>
<dbReference type="HOGENOM" id="CLU_1548259_0_0_1"/>
<dbReference type="InParanoid" id="A0A067N7U8"/>
<accession>A0A067N7U8</accession>
<dbReference type="AlphaFoldDB" id="A0A067N7U8"/>
<evidence type="ECO:0000313" key="2">
    <source>
        <dbReference type="Proteomes" id="UP000027073"/>
    </source>
</evidence>
<dbReference type="EMBL" id="KL198013">
    <property type="protein sequence ID" value="KDQ23055.1"/>
    <property type="molecule type" value="Genomic_DNA"/>
</dbReference>
<gene>
    <name evidence="1" type="ORF">PLEOSDRAFT_1090708</name>
</gene>
<reference evidence="2" key="1">
    <citation type="journal article" date="2014" name="Proc. Natl. Acad. Sci. U.S.A.">
        <title>Extensive sampling of basidiomycete genomes demonstrates inadequacy of the white-rot/brown-rot paradigm for wood decay fungi.</title>
        <authorList>
            <person name="Riley R."/>
            <person name="Salamov A.A."/>
            <person name="Brown D.W."/>
            <person name="Nagy L.G."/>
            <person name="Floudas D."/>
            <person name="Held B.W."/>
            <person name="Levasseur A."/>
            <person name="Lombard V."/>
            <person name="Morin E."/>
            <person name="Otillar R."/>
            <person name="Lindquist E.A."/>
            <person name="Sun H."/>
            <person name="LaButti K.M."/>
            <person name="Schmutz J."/>
            <person name="Jabbour D."/>
            <person name="Luo H."/>
            <person name="Baker S.E."/>
            <person name="Pisabarro A.G."/>
            <person name="Walton J.D."/>
            <person name="Blanchette R.A."/>
            <person name="Henrissat B."/>
            <person name="Martin F."/>
            <person name="Cullen D."/>
            <person name="Hibbett D.S."/>
            <person name="Grigoriev I.V."/>
        </authorList>
    </citation>
    <scope>NUCLEOTIDE SEQUENCE [LARGE SCALE GENOMIC DNA]</scope>
    <source>
        <strain evidence="2">PC15</strain>
    </source>
</reference>
<dbReference type="Proteomes" id="UP000027073">
    <property type="component" value="Unassembled WGS sequence"/>
</dbReference>
<dbReference type="OrthoDB" id="3124041at2759"/>
<sequence>MTAEIEKGRLFVPLAVKDLSLIINPRAEFPKFEKMIRLSTLGIRTPATPPTTLSNIQEWINGINNLPYPDLLEQLTVELSHDRAVTEYPRLAEYKAFSASLTRLRNHSGLKRISVSIMIFAPAVPSEDYSSHQAREEAKLKDGFASLLGPGVDVRLSVRGSRWSESVFVDCRV</sequence>
<evidence type="ECO:0000313" key="1">
    <source>
        <dbReference type="EMBL" id="KDQ23055.1"/>
    </source>
</evidence>